<keyword evidence="3" id="KW-1185">Reference proteome</keyword>
<reference evidence="2 3" key="1">
    <citation type="submission" date="2019-01" db="EMBL/GenBank/DDBJ databases">
        <title>Sequencing of cultivated peanut Arachis hypogaea provides insights into genome evolution and oil improvement.</title>
        <authorList>
            <person name="Chen X."/>
        </authorList>
    </citation>
    <scope>NUCLEOTIDE SEQUENCE [LARGE SCALE GENOMIC DNA]</scope>
    <source>
        <strain evidence="3">cv. Fuhuasheng</strain>
        <tissue evidence="2">Leaves</tissue>
    </source>
</reference>
<organism evidence="2 3">
    <name type="scientific">Arachis hypogaea</name>
    <name type="common">Peanut</name>
    <dbReference type="NCBI Taxonomy" id="3818"/>
    <lineage>
        <taxon>Eukaryota</taxon>
        <taxon>Viridiplantae</taxon>
        <taxon>Streptophyta</taxon>
        <taxon>Embryophyta</taxon>
        <taxon>Tracheophyta</taxon>
        <taxon>Spermatophyta</taxon>
        <taxon>Magnoliopsida</taxon>
        <taxon>eudicotyledons</taxon>
        <taxon>Gunneridae</taxon>
        <taxon>Pentapetalae</taxon>
        <taxon>rosids</taxon>
        <taxon>fabids</taxon>
        <taxon>Fabales</taxon>
        <taxon>Fabaceae</taxon>
        <taxon>Papilionoideae</taxon>
        <taxon>50 kb inversion clade</taxon>
        <taxon>dalbergioids sensu lato</taxon>
        <taxon>Dalbergieae</taxon>
        <taxon>Pterocarpus clade</taxon>
        <taxon>Arachis</taxon>
    </lineage>
</organism>
<dbReference type="Pfam" id="PF13952">
    <property type="entry name" value="DUF4216"/>
    <property type="match status" value="1"/>
</dbReference>
<dbReference type="Proteomes" id="UP000289738">
    <property type="component" value="Chromosome A02"/>
</dbReference>
<evidence type="ECO:0000259" key="1">
    <source>
        <dbReference type="Pfam" id="PF13952"/>
    </source>
</evidence>
<dbReference type="EMBL" id="SDMP01000002">
    <property type="protein sequence ID" value="RYR71747.1"/>
    <property type="molecule type" value="Genomic_DNA"/>
</dbReference>
<feature type="domain" description="DUF4216" evidence="1">
    <location>
        <begin position="73"/>
        <end position="149"/>
    </location>
</feature>
<evidence type="ECO:0000313" key="3">
    <source>
        <dbReference type="Proteomes" id="UP000289738"/>
    </source>
</evidence>
<comment type="caution">
    <text evidence="2">The sequence shown here is derived from an EMBL/GenBank/DDBJ whole genome shotgun (WGS) entry which is preliminary data.</text>
</comment>
<sequence>MKLLACGPMLQARHFGAYNVNGYKFRTITKEDELKIQNDGVYVSSNTRSYANMRDNRVAVGSVSYYEKIVDIIELNYGCHFTVILFKCIRTDTTMSRGIKQDHLGLTSINFTRPIHTNDREDDKPYILALEAHLIYYVHYEVDTDWSVVVHVKPEDLYDWEERMKRLKLLFLHNQGLAYQQQVTSVIYS</sequence>
<dbReference type="AlphaFoldDB" id="A0A445E8I6"/>
<name>A0A445E8I6_ARAHY</name>
<protein>
    <recommendedName>
        <fullName evidence="1">DUF4216 domain-containing protein</fullName>
    </recommendedName>
</protein>
<dbReference type="InterPro" id="IPR025312">
    <property type="entry name" value="DUF4216"/>
</dbReference>
<dbReference type="PANTHER" id="PTHR48258">
    <property type="entry name" value="DUF4218 DOMAIN-CONTAINING PROTEIN-RELATED"/>
    <property type="match status" value="1"/>
</dbReference>
<proteinExistence type="predicted"/>
<evidence type="ECO:0000313" key="2">
    <source>
        <dbReference type="EMBL" id="RYR71747.1"/>
    </source>
</evidence>
<gene>
    <name evidence="2" type="ORF">Ahy_A02g005969</name>
</gene>
<accession>A0A445E8I6</accession>
<dbReference type="PANTHER" id="PTHR48258:SF12">
    <property type="entry name" value="TRANSPOSON PROTEIN, CACTA, EN_SPM SUB-CLASS"/>
    <property type="match status" value="1"/>
</dbReference>